<dbReference type="PROSITE" id="PS00138">
    <property type="entry name" value="SUBTILASE_SER"/>
    <property type="match status" value="1"/>
</dbReference>
<dbReference type="InterPro" id="IPR006212">
    <property type="entry name" value="Furin_repeat"/>
</dbReference>
<dbReference type="InterPro" id="IPR008979">
    <property type="entry name" value="Galactose-bd-like_sf"/>
</dbReference>
<evidence type="ECO:0000256" key="5">
    <source>
        <dbReference type="ARBA" id="ARBA00022801"/>
    </source>
</evidence>
<dbReference type="InterPro" id="IPR015500">
    <property type="entry name" value="Peptidase_S8_subtilisin-rel"/>
</dbReference>
<dbReference type="PROSITE" id="PS51892">
    <property type="entry name" value="SUBTILASE"/>
    <property type="match status" value="1"/>
</dbReference>
<evidence type="ECO:0000256" key="10">
    <source>
        <dbReference type="PIRSR" id="PIRSR615500-1"/>
    </source>
</evidence>
<dbReference type="Gene3D" id="2.60.120.260">
    <property type="entry name" value="Galactose-binding domain-like"/>
    <property type="match status" value="1"/>
</dbReference>
<dbReference type="SMART" id="SM00261">
    <property type="entry name" value="FU"/>
    <property type="match status" value="2"/>
</dbReference>
<comment type="similarity">
    <text evidence="11 12">Belongs to the peptidase S8 family.</text>
</comment>
<dbReference type="InterPro" id="IPR034182">
    <property type="entry name" value="Kexin/furin"/>
</dbReference>
<feature type="active site" description="Charge relay system" evidence="10 11">
    <location>
        <position position="165"/>
    </location>
</feature>
<evidence type="ECO:0000256" key="13">
    <source>
        <dbReference type="SAM" id="Phobius"/>
    </source>
</evidence>
<dbReference type="InterPro" id="IPR002884">
    <property type="entry name" value="P_dom"/>
</dbReference>
<dbReference type="EMBL" id="FR904391">
    <property type="protein sequence ID" value="CDQ61933.1"/>
    <property type="molecule type" value="Genomic_DNA"/>
</dbReference>
<dbReference type="Gene3D" id="3.30.70.850">
    <property type="entry name" value="Peptidase S8, pro-domain"/>
    <property type="match status" value="1"/>
</dbReference>
<keyword evidence="13" id="KW-0812">Transmembrane</keyword>
<evidence type="ECO:0000256" key="4">
    <source>
        <dbReference type="ARBA" id="ARBA00022729"/>
    </source>
</evidence>
<dbReference type="InterPro" id="IPR022398">
    <property type="entry name" value="Peptidase_S8_His-AS"/>
</dbReference>
<dbReference type="Pfam" id="PF16470">
    <property type="entry name" value="S8_pro-domain"/>
    <property type="match status" value="1"/>
</dbReference>
<dbReference type="InterPro" id="IPR023827">
    <property type="entry name" value="Peptidase_S8_Asp-AS"/>
</dbReference>
<dbReference type="PROSITE" id="PS00136">
    <property type="entry name" value="SUBTILASE_ASP"/>
    <property type="match status" value="1"/>
</dbReference>
<dbReference type="CDD" id="cd00064">
    <property type="entry name" value="FU"/>
    <property type="match status" value="1"/>
</dbReference>
<dbReference type="GO" id="GO:0005802">
    <property type="term" value="C:trans-Golgi network"/>
    <property type="evidence" value="ECO:0007669"/>
    <property type="project" value="TreeGrafter"/>
</dbReference>
<dbReference type="SUPFAM" id="SSF57184">
    <property type="entry name" value="Growth factor receptor domain"/>
    <property type="match status" value="1"/>
</dbReference>
<reference evidence="15" key="2">
    <citation type="submission" date="2014-03" db="EMBL/GenBank/DDBJ databases">
        <authorList>
            <person name="Genoscope - CEA"/>
        </authorList>
    </citation>
    <scope>NUCLEOTIDE SEQUENCE</scope>
</reference>
<keyword evidence="4" id="KW-0732">Signal</keyword>
<proteinExistence type="inferred from homology"/>
<dbReference type="InterPro" id="IPR038466">
    <property type="entry name" value="S8_pro-domain_sf"/>
</dbReference>
<dbReference type="InterPro" id="IPR009030">
    <property type="entry name" value="Growth_fac_rcpt_cys_sf"/>
</dbReference>
<dbReference type="GO" id="GO:0000139">
    <property type="term" value="C:Golgi membrane"/>
    <property type="evidence" value="ECO:0007669"/>
    <property type="project" value="TreeGrafter"/>
</dbReference>
<keyword evidence="6 11" id="KW-0720">Serine protease</keyword>
<evidence type="ECO:0000256" key="2">
    <source>
        <dbReference type="ARBA" id="ARBA00022670"/>
    </source>
</evidence>
<feature type="domain" description="P/Homo B" evidence="14">
    <location>
        <begin position="456"/>
        <end position="645"/>
    </location>
</feature>
<organism evidence="15 16">
    <name type="scientific">Oncorhynchus mykiss</name>
    <name type="common">Rainbow trout</name>
    <name type="synonym">Salmo gairdneri</name>
    <dbReference type="NCBI Taxonomy" id="8022"/>
    <lineage>
        <taxon>Eukaryota</taxon>
        <taxon>Metazoa</taxon>
        <taxon>Chordata</taxon>
        <taxon>Craniata</taxon>
        <taxon>Vertebrata</taxon>
        <taxon>Euteleostomi</taxon>
        <taxon>Actinopterygii</taxon>
        <taxon>Neopterygii</taxon>
        <taxon>Teleostei</taxon>
        <taxon>Protacanthopterygii</taxon>
        <taxon>Salmoniformes</taxon>
        <taxon>Salmonidae</taxon>
        <taxon>Salmoninae</taxon>
        <taxon>Oncorhynchus</taxon>
    </lineage>
</organism>
<protein>
    <recommendedName>
        <fullName evidence="14">P/Homo B domain-containing protein</fullName>
    </recommendedName>
</protein>
<dbReference type="InterPro" id="IPR032815">
    <property type="entry name" value="S8_pro-domain"/>
</dbReference>
<evidence type="ECO:0000259" key="14">
    <source>
        <dbReference type="PROSITE" id="PS51829"/>
    </source>
</evidence>
<dbReference type="SUPFAM" id="SSF52743">
    <property type="entry name" value="Subtilisin-like"/>
    <property type="match status" value="1"/>
</dbReference>
<sequence length="870" mass="94040">MALGLPSSSMGLWSRLAERLLLGPLLVLLVSGLGMALGQRVYTNTWAVHIAGGPDEADRIASKHGFVNHGNVFGDLYHFRHRSVEKRSLSDHRGTHVRLQKEPQVMWAEQQVVKSRKKRDIYTEPSDPKFTQQWYLYNTNHRDLNAKGAWELGYTGKGVVVSILDDGIEKNHPDLISNYDPDASYDVNDGDPDPQPRYTQLNDNRHGTRCAGEVAAMANNGICGVGVAYNAKIGGVRMLDGEVTDVVEAQSLSLNPQHIHIYSASWGPEDDGKTVDGPAKLAKEAFLRGVTEGRGGLGSIFVWASGNGGREKDSCNCDGYTNSIYTLSISSSTQNGNVPWYSEACSSTLATTYSSGNLNEKQIVTTDLRQKCTDTHTGTSASAPLAAGIIALALEANKNLTWRDMQHLVVRTSHPAHLLTNDWNTNGVGRKVSHSYGYGLLDASAIVALAENWTNAGPQKKCVLSMVAEPSFIGITLVLGITSVDLLLFHSSTPSSAPLVLLSIPLSFSLSLSLSLFSPYTFSILLFRSHSLPPVVLSLYWSPDQSTTGACVKGVSGMVFVQCTYTHTHTHTHTHTLYYIPPVSPLSRPHDYSSEGFNDWAFMTTHSWDEDPRGEWTLEMVNVAGASDYGTLTQFTLVLYGTGSDSPSSTAKDLSQPSNCKTFDLQQICIECNGGYYLFQQGCVRDCPAGYTAGSQLLNYTMGNSVDPALVPSCLPCQPPCLTCSGLSPSACLSCPPHSHLDPVSSTCLHLNQIQRESPGNFMVGQGNSELSSRLPVTIAVLSCMIIMATFAGVFVLLQLRSGVLAKLPSLEEAGSGLRGGFGLGGSSRMVSYRGIPTVWGDEGVNSDSDNDEFDVHNEKTAFIKTQSAL</sequence>
<evidence type="ECO:0000313" key="16">
    <source>
        <dbReference type="Proteomes" id="UP000193380"/>
    </source>
</evidence>
<evidence type="ECO:0000256" key="7">
    <source>
        <dbReference type="ARBA" id="ARBA00023136"/>
    </source>
</evidence>
<keyword evidence="3" id="KW-0165">Cleavage on pair of basic residues</keyword>
<keyword evidence="7 13" id="KW-0472">Membrane</keyword>
<dbReference type="PROSITE" id="PS00137">
    <property type="entry name" value="SUBTILASE_HIS"/>
    <property type="match status" value="1"/>
</dbReference>
<keyword evidence="5 11" id="KW-0378">Hydrolase</keyword>
<name>A0A060W3R7_ONCMY</name>
<dbReference type="PROSITE" id="PS51829">
    <property type="entry name" value="P_HOMO_B"/>
    <property type="match status" value="1"/>
</dbReference>
<evidence type="ECO:0000256" key="6">
    <source>
        <dbReference type="ARBA" id="ARBA00022825"/>
    </source>
</evidence>
<dbReference type="SUPFAM" id="SSF49785">
    <property type="entry name" value="Galactose-binding domain-like"/>
    <property type="match status" value="1"/>
</dbReference>
<keyword evidence="2 11" id="KW-0645">Protease</keyword>
<evidence type="ECO:0000256" key="11">
    <source>
        <dbReference type="PROSITE-ProRule" id="PRU01240"/>
    </source>
</evidence>
<dbReference type="GO" id="GO:0016486">
    <property type="term" value="P:peptide hormone processing"/>
    <property type="evidence" value="ECO:0007669"/>
    <property type="project" value="TreeGrafter"/>
</dbReference>
<comment type="subcellular location">
    <subcellularLocation>
        <location evidence="1">Membrane</location>
    </subcellularLocation>
</comment>
<dbReference type="InterPro" id="IPR000209">
    <property type="entry name" value="Peptidase_S8/S53_dom"/>
</dbReference>
<dbReference type="InterPro" id="IPR036852">
    <property type="entry name" value="Peptidase_S8/S53_dom_sf"/>
</dbReference>
<dbReference type="FunFam" id="3.40.50.200:FF:000001">
    <property type="entry name" value="Furin 2, isoform B"/>
    <property type="match status" value="1"/>
</dbReference>
<dbReference type="PRINTS" id="PR00723">
    <property type="entry name" value="SUBTILISIN"/>
</dbReference>
<reference evidence="15" key="1">
    <citation type="journal article" date="2014" name="Nat. Commun.">
        <title>The rainbow trout genome provides novel insights into evolution after whole-genome duplication in vertebrates.</title>
        <authorList>
            <person name="Berthelot C."/>
            <person name="Brunet F."/>
            <person name="Chalopin D."/>
            <person name="Juanchich A."/>
            <person name="Bernard M."/>
            <person name="Noel B."/>
            <person name="Bento P."/>
            <person name="Da Silva C."/>
            <person name="Labadie K."/>
            <person name="Alberti A."/>
            <person name="Aury J.M."/>
            <person name="Louis A."/>
            <person name="Dehais P."/>
            <person name="Bardou P."/>
            <person name="Montfort J."/>
            <person name="Klopp C."/>
            <person name="Cabau C."/>
            <person name="Gaspin C."/>
            <person name="Thorgaard G.H."/>
            <person name="Boussaha M."/>
            <person name="Quillet E."/>
            <person name="Guyomard R."/>
            <person name="Galiana D."/>
            <person name="Bobe J."/>
            <person name="Volff J.N."/>
            <person name="Genet C."/>
            <person name="Wincker P."/>
            <person name="Jaillon O."/>
            <person name="Roest Crollius H."/>
            <person name="Guiguen Y."/>
        </authorList>
    </citation>
    <scope>NUCLEOTIDE SEQUENCE [LARGE SCALE GENOMIC DNA]</scope>
</reference>
<feature type="transmembrane region" description="Helical" evidence="13">
    <location>
        <begin position="775"/>
        <end position="798"/>
    </location>
</feature>
<dbReference type="Pfam" id="PF01483">
    <property type="entry name" value="P_proprotein"/>
    <property type="match status" value="1"/>
</dbReference>
<dbReference type="FunFam" id="3.30.70.850:FF:000001">
    <property type="entry name" value="Proprotein convertase subtilisin/kexin type 5"/>
    <property type="match status" value="1"/>
</dbReference>
<dbReference type="SUPFAM" id="SSF54897">
    <property type="entry name" value="Protease propeptides/inhibitors"/>
    <property type="match status" value="1"/>
</dbReference>
<dbReference type="Gene3D" id="2.10.220.10">
    <property type="entry name" value="Hormone Receptor, Insulin-like Growth Factor Receptor 1, Chain A, domain 2"/>
    <property type="match status" value="1"/>
</dbReference>
<feature type="active site" description="Charge relay system" evidence="10 11">
    <location>
        <position position="380"/>
    </location>
</feature>
<keyword evidence="9" id="KW-0325">Glycoprotein</keyword>
<accession>A0A060W3R7</accession>
<dbReference type="AlphaFoldDB" id="A0A060W3R7"/>
<keyword evidence="8" id="KW-0865">Zymogen</keyword>
<dbReference type="PaxDb" id="8022-A0A060W3R7"/>
<keyword evidence="13" id="KW-1133">Transmembrane helix</keyword>
<evidence type="ECO:0000256" key="12">
    <source>
        <dbReference type="RuleBase" id="RU003355"/>
    </source>
</evidence>
<dbReference type="PANTHER" id="PTHR42884">
    <property type="entry name" value="PROPROTEIN CONVERTASE SUBTILISIN/KEXIN-RELATED"/>
    <property type="match status" value="1"/>
</dbReference>
<dbReference type="GO" id="GO:0004252">
    <property type="term" value="F:serine-type endopeptidase activity"/>
    <property type="evidence" value="ECO:0007669"/>
    <property type="project" value="UniProtKB-UniRule"/>
</dbReference>
<dbReference type="InterPro" id="IPR023828">
    <property type="entry name" value="Peptidase_S8_Ser-AS"/>
</dbReference>
<dbReference type="Proteomes" id="UP000193380">
    <property type="component" value="Unassembled WGS sequence"/>
</dbReference>
<dbReference type="PANTHER" id="PTHR42884:SF32">
    <property type="entry name" value="FURIN (PAIRED BASIC AMINO ACID CLEAVING ENZYME) A"/>
    <property type="match status" value="1"/>
</dbReference>
<dbReference type="Pfam" id="PF00082">
    <property type="entry name" value="Peptidase_S8"/>
    <property type="match status" value="1"/>
</dbReference>
<evidence type="ECO:0000256" key="9">
    <source>
        <dbReference type="ARBA" id="ARBA00023180"/>
    </source>
</evidence>
<evidence type="ECO:0000256" key="1">
    <source>
        <dbReference type="ARBA" id="ARBA00004370"/>
    </source>
</evidence>
<evidence type="ECO:0000313" key="15">
    <source>
        <dbReference type="EMBL" id="CDQ61933.1"/>
    </source>
</evidence>
<feature type="active site" description="Charge relay system" evidence="10 11">
    <location>
        <position position="206"/>
    </location>
</feature>
<dbReference type="Gene3D" id="3.40.50.200">
    <property type="entry name" value="Peptidase S8/S53 domain"/>
    <property type="match status" value="1"/>
</dbReference>
<evidence type="ECO:0000256" key="8">
    <source>
        <dbReference type="ARBA" id="ARBA00023145"/>
    </source>
</evidence>
<gene>
    <name evidence="15" type="ORF">GSONMT00066144001</name>
</gene>
<dbReference type="STRING" id="8022.A0A060W3R7"/>
<dbReference type="CDD" id="cd04059">
    <property type="entry name" value="Peptidases_S8_Protein_convertases_Kexins_Furin-like"/>
    <property type="match status" value="1"/>
</dbReference>
<evidence type="ECO:0000256" key="3">
    <source>
        <dbReference type="ARBA" id="ARBA00022685"/>
    </source>
</evidence>